<dbReference type="Gene3D" id="3.40.50.1820">
    <property type="entry name" value="alpha/beta hydrolase"/>
    <property type="match status" value="1"/>
</dbReference>
<dbReference type="Pfam" id="PF00561">
    <property type="entry name" value="Abhydrolase_1"/>
    <property type="match status" value="1"/>
</dbReference>
<comment type="caution">
    <text evidence="2">The sequence shown here is derived from an EMBL/GenBank/DDBJ whole genome shotgun (WGS) entry which is preliminary data.</text>
</comment>
<proteinExistence type="predicted"/>
<gene>
    <name evidence="2" type="ORF">ACFQS9_02375</name>
</gene>
<sequence>MPHHQHTHPLPGPADPTTLTSLRTRIDGRSVSFGVAGRGRPLVFLHGWGLSHHTYRRALVRLARDGARVLAPSLPGFGGTADLPPGERNPAGYARWLGRFLDAVGVEEPVTLVGHSFGGGVAIQTAHDLPDHVARLVLVNSTGGAARPPSAGDSRPVRPGLVREWRVTTGGDQTWHLARLAGRGLPVTLLWSRGDRIIPRTDFESLRAALRRPAVFTVEGAHGWPISDPQCFGNAMRTVLAWPSRVAA</sequence>
<dbReference type="Proteomes" id="UP001596484">
    <property type="component" value="Unassembled WGS sequence"/>
</dbReference>
<organism evidence="2 3">
    <name type="scientific">Rhodococcus daqingensis</name>
    <dbReference type="NCBI Taxonomy" id="2479363"/>
    <lineage>
        <taxon>Bacteria</taxon>
        <taxon>Bacillati</taxon>
        <taxon>Actinomycetota</taxon>
        <taxon>Actinomycetes</taxon>
        <taxon>Mycobacteriales</taxon>
        <taxon>Nocardiaceae</taxon>
        <taxon>Rhodococcus</taxon>
    </lineage>
</organism>
<reference evidence="3" key="1">
    <citation type="journal article" date="2019" name="Int. J. Syst. Evol. Microbiol.">
        <title>The Global Catalogue of Microorganisms (GCM) 10K type strain sequencing project: providing services to taxonomists for standard genome sequencing and annotation.</title>
        <authorList>
            <consortium name="The Broad Institute Genomics Platform"/>
            <consortium name="The Broad Institute Genome Sequencing Center for Infectious Disease"/>
            <person name="Wu L."/>
            <person name="Ma J."/>
        </authorList>
    </citation>
    <scope>NUCLEOTIDE SEQUENCE [LARGE SCALE GENOMIC DNA]</scope>
    <source>
        <strain evidence="3">ICMP 19430</strain>
    </source>
</reference>
<name>A0ABW2RSE9_9NOCA</name>
<dbReference type="GO" id="GO:0016787">
    <property type="term" value="F:hydrolase activity"/>
    <property type="evidence" value="ECO:0007669"/>
    <property type="project" value="UniProtKB-KW"/>
</dbReference>
<dbReference type="InterPro" id="IPR000073">
    <property type="entry name" value="AB_hydrolase_1"/>
</dbReference>
<dbReference type="RefSeq" id="WP_378401171.1">
    <property type="nucleotide sequence ID" value="NZ_JBHTCS010000002.1"/>
</dbReference>
<protein>
    <submittedName>
        <fullName evidence="2">Alpha/beta fold hydrolase</fullName>
    </submittedName>
</protein>
<dbReference type="PRINTS" id="PR00412">
    <property type="entry name" value="EPOXHYDRLASE"/>
</dbReference>
<evidence type="ECO:0000313" key="3">
    <source>
        <dbReference type="Proteomes" id="UP001596484"/>
    </source>
</evidence>
<dbReference type="InterPro" id="IPR029058">
    <property type="entry name" value="AB_hydrolase_fold"/>
</dbReference>
<dbReference type="SUPFAM" id="SSF53474">
    <property type="entry name" value="alpha/beta-Hydrolases"/>
    <property type="match status" value="1"/>
</dbReference>
<accession>A0ABW2RSE9</accession>
<feature type="domain" description="AB hydrolase-1" evidence="1">
    <location>
        <begin position="41"/>
        <end position="146"/>
    </location>
</feature>
<dbReference type="EMBL" id="JBHTCS010000002">
    <property type="protein sequence ID" value="MFC7446727.1"/>
    <property type="molecule type" value="Genomic_DNA"/>
</dbReference>
<keyword evidence="2" id="KW-0378">Hydrolase</keyword>
<dbReference type="InterPro" id="IPR000639">
    <property type="entry name" value="Epox_hydrolase-like"/>
</dbReference>
<evidence type="ECO:0000313" key="2">
    <source>
        <dbReference type="EMBL" id="MFC7446727.1"/>
    </source>
</evidence>
<keyword evidence="3" id="KW-1185">Reference proteome</keyword>
<dbReference type="PANTHER" id="PTHR46438">
    <property type="entry name" value="ALPHA/BETA-HYDROLASES SUPERFAMILY PROTEIN"/>
    <property type="match status" value="1"/>
</dbReference>
<dbReference type="PRINTS" id="PR00111">
    <property type="entry name" value="ABHYDROLASE"/>
</dbReference>
<evidence type="ECO:0000259" key="1">
    <source>
        <dbReference type="Pfam" id="PF00561"/>
    </source>
</evidence>